<evidence type="ECO:0000313" key="2">
    <source>
        <dbReference type="Proteomes" id="UP000186817"/>
    </source>
</evidence>
<evidence type="ECO:0000313" key="1">
    <source>
        <dbReference type="EMBL" id="OLP95389.1"/>
    </source>
</evidence>
<dbReference type="AlphaFoldDB" id="A0A1Q9DJQ0"/>
<keyword evidence="2" id="KW-1185">Reference proteome</keyword>
<protein>
    <submittedName>
        <fullName evidence="1">Uncharacterized protein</fullName>
    </submittedName>
</protein>
<dbReference type="Proteomes" id="UP000186817">
    <property type="component" value="Unassembled WGS sequence"/>
</dbReference>
<comment type="caution">
    <text evidence="1">The sequence shown here is derived from an EMBL/GenBank/DDBJ whole genome shotgun (WGS) entry which is preliminary data.</text>
</comment>
<name>A0A1Q9DJQ0_SYMMI</name>
<dbReference type="EMBL" id="LSRX01000504">
    <property type="protein sequence ID" value="OLP95389.1"/>
    <property type="molecule type" value="Genomic_DNA"/>
</dbReference>
<proteinExistence type="predicted"/>
<accession>A0A1Q9DJQ0</accession>
<gene>
    <name evidence="1" type="ORF">AK812_SmicGene22490</name>
</gene>
<organism evidence="1 2">
    <name type="scientific">Symbiodinium microadriaticum</name>
    <name type="common">Dinoflagellate</name>
    <name type="synonym">Zooxanthella microadriatica</name>
    <dbReference type="NCBI Taxonomy" id="2951"/>
    <lineage>
        <taxon>Eukaryota</taxon>
        <taxon>Sar</taxon>
        <taxon>Alveolata</taxon>
        <taxon>Dinophyceae</taxon>
        <taxon>Suessiales</taxon>
        <taxon>Symbiodiniaceae</taxon>
        <taxon>Symbiodinium</taxon>
    </lineage>
</organism>
<sequence length="181" mass="19814">MGAATHVSALHRHFQASLACRFEAWRHGNASRATCRQFLSAIFGARAPLPQFAGQLCQWGGACAIRPRGECSYQGDAFVKQLHYPLSRAIFLHVEARRHRVHAPGRCVAIGPGVRDVRILSAIEPSDSQLTEPLATASPGTAYESPQAIYKRNLAKPFKDIGWSCQTSMLTNLKPAVKLHA</sequence>
<reference evidence="1 2" key="1">
    <citation type="submission" date="2016-02" db="EMBL/GenBank/DDBJ databases">
        <title>Genome analysis of coral dinoflagellate symbionts highlights evolutionary adaptations to a symbiotic lifestyle.</title>
        <authorList>
            <person name="Aranda M."/>
            <person name="Li Y."/>
            <person name="Liew Y.J."/>
            <person name="Baumgarten S."/>
            <person name="Simakov O."/>
            <person name="Wilson M."/>
            <person name="Piel J."/>
            <person name="Ashoor H."/>
            <person name="Bougouffa S."/>
            <person name="Bajic V.B."/>
            <person name="Ryu T."/>
            <person name="Ravasi T."/>
            <person name="Bayer T."/>
            <person name="Micklem G."/>
            <person name="Kim H."/>
            <person name="Bhak J."/>
            <person name="Lajeunesse T.C."/>
            <person name="Voolstra C.R."/>
        </authorList>
    </citation>
    <scope>NUCLEOTIDE SEQUENCE [LARGE SCALE GENOMIC DNA]</scope>
    <source>
        <strain evidence="1 2">CCMP2467</strain>
    </source>
</reference>
<dbReference type="OrthoDB" id="10278541at2759"/>